<dbReference type="OrthoDB" id="26525at2759"/>
<dbReference type="PROSITE" id="PS50222">
    <property type="entry name" value="EF_HAND_2"/>
    <property type="match status" value="3"/>
</dbReference>
<evidence type="ECO:0000313" key="5">
    <source>
        <dbReference type="Proteomes" id="UP000504603"/>
    </source>
</evidence>
<dbReference type="InterPro" id="IPR018247">
    <property type="entry name" value="EF_Hand_1_Ca_BS"/>
</dbReference>
<keyword evidence="3" id="KW-0106">Calcium</keyword>
<evidence type="ECO:0000256" key="2">
    <source>
        <dbReference type="ARBA" id="ARBA00022737"/>
    </source>
</evidence>
<dbReference type="PROSITE" id="PS00018">
    <property type="entry name" value="EF_HAND_1"/>
    <property type="match status" value="2"/>
</dbReference>
<dbReference type="GeneID" id="111011820"/>
<dbReference type="Proteomes" id="UP000504603">
    <property type="component" value="Unplaced"/>
</dbReference>
<keyword evidence="2" id="KW-0677">Repeat</keyword>
<dbReference type="KEGG" id="mcha:111011820"/>
<keyword evidence="5" id="KW-1185">Reference proteome</keyword>
<dbReference type="GO" id="GO:0005509">
    <property type="term" value="F:calcium ion binding"/>
    <property type="evidence" value="ECO:0007669"/>
    <property type="project" value="InterPro"/>
</dbReference>
<name>A0A6J1CJ36_MOMCH</name>
<dbReference type="CDD" id="cd00051">
    <property type="entry name" value="EFh"/>
    <property type="match status" value="1"/>
</dbReference>
<feature type="domain" description="EF-hand" evidence="4">
    <location>
        <begin position="93"/>
        <end position="128"/>
    </location>
</feature>
<dbReference type="SMART" id="SM00054">
    <property type="entry name" value="EFh"/>
    <property type="match status" value="3"/>
</dbReference>
<dbReference type="PANTHER" id="PTHR10891">
    <property type="entry name" value="EF-HAND CALCIUM-BINDING DOMAIN CONTAINING PROTEIN"/>
    <property type="match status" value="1"/>
</dbReference>
<dbReference type="Gene3D" id="1.10.238.10">
    <property type="entry name" value="EF-hand"/>
    <property type="match status" value="2"/>
</dbReference>
<dbReference type="SUPFAM" id="SSF47473">
    <property type="entry name" value="EF-hand"/>
    <property type="match status" value="1"/>
</dbReference>
<evidence type="ECO:0000256" key="3">
    <source>
        <dbReference type="ARBA" id="ARBA00022837"/>
    </source>
</evidence>
<dbReference type="InterPro" id="IPR011992">
    <property type="entry name" value="EF-hand-dom_pair"/>
</dbReference>
<evidence type="ECO:0000256" key="1">
    <source>
        <dbReference type="ARBA" id="ARBA00022723"/>
    </source>
</evidence>
<dbReference type="AlphaFoldDB" id="A0A6J1CJ36"/>
<dbReference type="Pfam" id="PF13499">
    <property type="entry name" value="EF-hand_7"/>
    <property type="match status" value="1"/>
</dbReference>
<dbReference type="FunFam" id="1.10.238.10:FF:000003">
    <property type="entry name" value="Calmodulin A"/>
    <property type="match status" value="1"/>
</dbReference>
<reference evidence="6" key="1">
    <citation type="submission" date="2025-08" db="UniProtKB">
        <authorList>
            <consortium name="RefSeq"/>
        </authorList>
    </citation>
    <scope>IDENTIFICATION</scope>
    <source>
        <strain evidence="6">OHB3-1</strain>
    </source>
</reference>
<evidence type="ECO:0000313" key="6">
    <source>
        <dbReference type="RefSeq" id="XP_022141411.1"/>
    </source>
</evidence>
<organism evidence="5 6">
    <name type="scientific">Momordica charantia</name>
    <name type="common">Bitter gourd</name>
    <name type="synonym">Balsam pear</name>
    <dbReference type="NCBI Taxonomy" id="3673"/>
    <lineage>
        <taxon>Eukaryota</taxon>
        <taxon>Viridiplantae</taxon>
        <taxon>Streptophyta</taxon>
        <taxon>Embryophyta</taxon>
        <taxon>Tracheophyta</taxon>
        <taxon>Spermatophyta</taxon>
        <taxon>Magnoliopsida</taxon>
        <taxon>eudicotyledons</taxon>
        <taxon>Gunneridae</taxon>
        <taxon>Pentapetalae</taxon>
        <taxon>rosids</taxon>
        <taxon>fabids</taxon>
        <taxon>Cucurbitales</taxon>
        <taxon>Cucurbitaceae</taxon>
        <taxon>Momordiceae</taxon>
        <taxon>Momordica</taxon>
    </lineage>
</organism>
<accession>A0A6J1CJ36</accession>
<dbReference type="InterPro" id="IPR039647">
    <property type="entry name" value="EF_hand_pair_protein_CML-like"/>
</dbReference>
<sequence>MSPICSNDLLKIFNKLDKNCDGLVCLQELHWLLDRIGIQLTMEELESSLEKPSLDFNEFLFFYESISKRNKGECNGGVGDDENEMLDGHEGEEDVDIVYMAFKVFDMNDDGFISCEELRSVLLRLELWDSNRSDSECRNMIRAYDTNLDGKLDFEEFKNMMLLTTS</sequence>
<proteinExistence type="predicted"/>
<protein>
    <submittedName>
        <fullName evidence="6">Probable calcium-binding protein CML44</fullName>
    </submittedName>
</protein>
<feature type="domain" description="EF-hand" evidence="4">
    <location>
        <begin position="132"/>
        <end position="166"/>
    </location>
</feature>
<gene>
    <name evidence="6" type="primary">LOC111011820</name>
</gene>
<keyword evidence="1" id="KW-0479">Metal-binding</keyword>
<dbReference type="RefSeq" id="XP_022141411.1">
    <property type="nucleotide sequence ID" value="XM_022285719.1"/>
</dbReference>
<evidence type="ECO:0000259" key="4">
    <source>
        <dbReference type="PROSITE" id="PS50222"/>
    </source>
</evidence>
<dbReference type="InterPro" id="IPR002048">
    <property type="entry name" value="EF_hand_dom"/>
</dbReference>
<feature type="domain" description="EF-hand" evidence="4">
    <location>
        <begin position="4"/>
        <end position="39"/>
    </location>
</feature>